<keyword evidence="2" id="KW-1185">Reference proteome</keyword>
<evidence type="ECO:0000313" key="1">
    <source>
        <dbReference type="EMBL" id="KIQ93237.1"/>
    </source>
</evidence>
<name>A0A0D0RNB2_9BACL</name>
<dbReference type="AlphaFoldDB" id="A0A0D0RNB2"/>
<evidence type="ECO:0000313" key="2">
    <source>
        <dbReference type="Proteomes" id="UP000032102"/>
    </source>
</evidence>
<gene>
    <name evidence="1" type="ORF">LH47_02681</name>
</gene>
<proteinExistence type="predicted"/>
<dbReference type="PATRIC" id="fig|404937.3.peg.2938"/>
<comment type="caution">
    <text evidence="1">The sequence shown here is derived from an EMBL/GenBank/DDBJ whole genome shotgun (WGS) entry which is preliminary data.</text>
</comment>
<dbReference type="RefSeq" id="WP_153125990.1">
    <property type="nucleotide sequence ID" value="NZ_JXTH01000081.1"/>
</dbReference>
<reference evidence="1 2" key="1">
    <citation type="submission" date="2015-01" db="EMBL/GenBank/DDBJ databases">
        <title>Draft genome of Anoxybacillus thermarum strain AF/04.</title>
        <authorList>
            <person name="Poli A."/>
            <person name="Nicolaus B."/>
            <person name="Chan K.-G."/>
            <person name="Kahar U.M."/>
            <person name="Yaakob A.S."/>
            <person name="Chan C.S."/>
            <person name="Goh K.M."/>
        </authorList>
    </citation>
    <scope>NUCLEOTIDE SEQUENCE [LARGE SCALE GENOMIC DNA]</scope>
    <source>
        <strain evidence="1 2">AF/04</strain>
    </source>
</reference>
<organism evidence="1 2">
    <name type="scientific">Anoxybacillus thermarum</name>
    <dbReference type="NCBI Taxonomy" id="404937"/>
    <lineage>
        <taxon>Bacteria</taxon>
        <taxon>Bacillati</taxon>
        <taxon>Bacillota</taxon>
        <taxon>Bacilli</taxon>
        <taxon>Bacillales</taxon>
        <taxon>Anoxybacillaceae</taxon>
        <taxon>Anoxybacillus</taxon>
    </lineage>
</organism>
<accession>A0A0D0RNB2</accession>
<dbReference type="Proteomes" id="UP000032102">
    <property type="component" value="Unassembled WGS sequence"/>
</dbReference>
<dbReference type="EMBL" id="JXTH01000081">
    <property type="protein sequence ID" value="KIQ93237.1"/>
    <property type="molecule type" value="Genomic_DNA"/>
</dbReference>
<sequence length="55" mass="6678">MALSYSEFKMKEIKQEGKIEVLREMIKDGKSLEDIKYMNRYFKLPEEVIETLFKE</sequence>
<protein>
    <submittedName>
        <fullName evidence="1">Uncharacterized protein</fullName>
    </submittedName>
</protein>